<proteinExistence type="predicted"/>
<reference evidence="3" key="1">
    <citation type="submission" date="2022-01" db="EMBL/GenBank/DDBJ databases">
        <title>Alginate degradation mechanism of Vibrio pelagius WXL662.</title>
        <authorList>
            <person name="He X."/>
        </authorList>
    </citation>
    <scope>NUCLEOTIDE SEQUENCE</scope>
    <source>
        <strain evidence="3">WXL662</strain>
    </source>
</reference>
<dbReference type="EMBL" id="CP090615">
    <property type="protein sequence ID" value="UTT86220.1"/>
    <property type="molecule type" value="Genomic_DNA"/>
</dbReference>
<evidence type="ECO:0000256" key="1">
    <source>
        <dbReference type="ARBA" id="ARBA00023125"/>
    </source>
</evidence>
<gene>
    <name evidence="3" type="ORF">LZI70_17850</name>
</gene>
<dbReference type="Proteomes" id="UP001059120">
    <property type="component" value="Chromosome 2"/>
</dbReference>
<evidence type="ECO:0000259" key="2">
    <source>
        <dbReference type="PROSITE" id="PS01124"/>
    </source>
</evidence>
<dbReference type="RefSeq" id="WP_255232020.1">
    <property type="nucleotide sequence ID" value="NZ_CP090615.1"/>
</dbReference>
<name>A0ABY5GA07_VIBPE</name>
<dbReference type="PROSITE" id="PS01124">
    <property type="entry name" value="HTH_ARAC_FAMILY_2"/>
    <property type="match status" value="1"/>
</dbReference>
<keyword evidence="4" id="KW-1185">Reference proteome</keyword>
<feature type="domain" description="HTH araC/xylS-type" evidence="2">
    <location>
        <begin position="221"/>
        <end position="318"/>
    </location>
</feature>
<organism evidence="3 4">
    <name type="scientific">Vibrio pelagius</name>
    <dbReference type="NCBI Taxonomy" id="28169"/>
    <lineage>
        <taxon>Bacteria</taxon>
        <taxon>Pseudomonadati</taxon>
        <taxon>Pseudomonadota</taxon>
        <taxon>Gammaproteobacteria</taxon>
        <taxon>Vibrionales</taxon>
        <taxon>Vibrionaceae</taxon>
        <taxon>Vibrio</taxon>
    </lineage>
</organism>
<protein>
    <submittedName>
        <fullName evidence="3">Helix-turn-helix domain-containing protein</fullName>
    </submittedName>
</protein>
<dbReference type="InterPro" id="IPR018060">
    <property type="entry name" value="HTH_AraC"/>
</dbReference>
<dbReference type="Gene3D" id="1.10.10.60">
    <property type="entry name" value="Homeodomain-like"/>
    <property type="match status" value="1"/>
</dbReference>
<keyword evidence="1" id="KW-0238">DNA-binding</keyword>
<evidence type="ECO:0000313" key="4">
    <source>
        <dbReference type="Proteomes" id="UP001059120"/>
    </source>
</evidence>
<dbReference type="PANTHER" id="PTHR47894">
    <property type="entry name" value="HTH-TYPE TRANSCRIPTIONAL REGULATOR GADX"/>
    <property type="match status" value="1"/>
</dbReference>
<evidence type="ECO:0000313" key="3">
    <source>
        <dbReference type="EMBL" id="UTT86220.1"/>
    </source>
</evidence>
<dbReference type="SMART" id="SM00342">
    <property type="entry name" value="HTH_ARAC"/>
    <property type="match status" value="1"/>
</dbReference>
<dbReference type="PANTHER" id="PTHR47894:SF1">
    <property type="entry name" value="HTH-TYPE TRANSCRIPTIONAL REGULATOR VQSM"/>
    <property type="match status" value="1"/>
</dbReference>
<accession>A0ABY5GA07</accession>
<sequence length="318" mass="36442">MATLHITQSRYKLRIANHCRHIVESKLGYTQAFQDLERAASLNKTHYAETIYKFIESVSELLGEDDLGFTLGVKLFEEDHDDGKLNRQFLTSIVQVFANNTVTSNYASYHIDIVSDRLVVGLIRQKAIRHTSRYIDEIFFGYFISMLRHYAPEYSPTKVIAQSRSSLLIPDEQRIRLQVMNGRYDVSINIPIYWVPDLSIDQGGVKPIVDARSVEVEGSLETIRALCKSHVTDPYWSVNKLAEECHLSVRTLQRLLSTKKVNFRGLMLEEKLNYAMQKLDEASNPKEVASELGFSDVTAFGRFFKKKSGKTITDYINK</sequence>
<dbReference type="Pfam" id="PF12833">
    <property type="entry name" value="HTH_18"/>
    <property type="match status" value="1"/>
</dbReference>